<evidence type="ECO:0000313" key="2">
    <source>
        <dbReference type="EMBL" id="MBB5914297.1"/>
    </source>
</evidence>
<comment type="caution">
    <text evidence="2">The sequence shown here is derived from an EMBL/GenBank/DDBJ whole genome shotgun (WGS) entry which is preliminary data.</text>
</comment>
<keyword evidence="1" id="KW-0812">Transmembrane</keyword>
<reference evidence="2 3" key="1">
    <citation type="submission" date="2020-08" db="EMBL/GenBank/DDBJ databases">
        <title>Sequencing the genomes of 1000 actinobacteria strains.</title>
        <authorList>
            <person name="Klenk H.-P."/>
        </authorList>
    </citation>
    <scope>NUCLEOTIDE SEQUENCE [LARGE SCALE GENOMIC DNA]</scope>
    <source>
        <strain evidence="2 3">DSM 43582</strain>
    </source>
</reference>
<dbReference type="EMBL" id="JACHIT010000001">
    <property type="protein sequence ID" value="MBB5914297.1"/>
    <property type="molecule type" value="Genomic_DNA"/>
</dbReference>
<keyword evidence="1" id="KW-1133">Transmembrane helix</keyword>
<feature type="transmembrane region" description="Helical" evidence="1">
    <location>
        <begin position="86"/>
        <end position="103"/>
    </location>
</feature>
<feature type="transmembrane region" description="Helical" evidence="1">
    <location>
        <begin position="59"/>
        <end position="79"/>
    </location>
</feature>
<name>A0A7W9UIL0_9NOCA</name>
<sequence>MTNMQYQNPYGSTHPAQIPGPPTVMPTQVRVAQVLALVLGALALVVIVVNIAIGESYVAGTYMGMSLPIFGAAIGSLFFGRAGKGARVTVIVFGGWMILLGLLEASNPKGPFVGGWLEIPAAIAIVVLLSMRVSGDWFRRPR</sequence>
<gene>
    <name evidence="2" type="ORF">BJY24_003164</name>
</gene>
<evidence type="ECO:0000256" key="1">
    <source>
        <dbReference type="SAM" id="Phobius"/>
    </source>
</evidence>
<keyword evidence="3" id="KW-1185">Reference proteome</keyword>
<evidence type="ECO:0000313" key="3">
    <source>
        <dbReference type="Proteomes" id="UP000540412"/>
    </source>
</evidence>
<proteinExistence type="predicted"/>
<dbReference type="AlphaFoldDB" id="A0A7W9UIL0"/>
<dbReference type="Proteomes" id="UP000540412">
    <property type="component" value="Unassembled WGS sequence"/>
</dbReference>
<organism evidence="2 3">
    <name type="scientific">Nocardia transvalensis</name>
    <dbReference type="NCBI Taxonomy" id="37333"/>
    <lineage>
        <taxon>Bacteria</taxon>
        <taxon>Bacillati</taxon>
        <taxon>Actinomycetota</taxon>
        <taxon>Actinomycetes</taxon>
        <taxon>Mycobacteriales</taxon>
        <taxon>Nocardiaceae</taxon>
        <taxon>Nocardia</taxon>
    </lineage>
</organism>
<keyword evidence="1" id="KW-0472">Membrane</keyword>
<dbReference type="RefSeq" id="WP_157185657.1">
    <property type="nucleotide sequence ID" value="NZ_JACHIT010000001.1"/>
</dbReference>
<feature type="transmembrane region" description="Helical" evidence="1">
    <location>
        <begin position="34"/>
        <end position="53"/>
    </location>
</feature>
<accession>A0A7W9UIL0</accession>
<feature type="transmembrane region" description="Helical" evidence="1">
    <location>
        <begin position="115"/>
        <end position="133"/>
    </location>
</feature>
<protein>
    <submittedName>
        <fullName evidence="2">Na+/proline symporter</fullName>
    </submittedName>
</protein>